<evidence type="ECO:0000313" key="2">
    <source>
        <dbReference type="Proteomes" id="UP000703661"/>
    </source>
</evidence>
<dbReference type="EMBL" id="JAAAID010002590">
    <property type="protein sequence ID" value="KAG0006569.1"/>
    <property type="molecule type" value="Genomic_DNA"/>
</dbReference>
<reference evidence="1" key="1">
    <citation type="journal article" date="2020" name="Fungal Divers.">
        <title>Resolving the Mortierellaceae phylogeny through synthesis of multi-gene phylogenetics and phylogenomics.</title>
        <authorList>
            <person name="Vandepol N."/>
            <person name="Liber J."/>
            <person name="Desiro A."/>
            <person name="Na H."/>
            <person name="Kennedy M."/>
            <person name="Barry K."/>
            <person name="Grigoriev I.V."/>
            <person name="Miller A.N."/>
            <person name="O'Donnell K."/>
            <person name="Stajich J.E."/>
            <person name="Bonito G."/>
        </authorList>
    </citation>
    <scope>NUCLEOTIDE SEQUENCE</scope>
    <source>
        <strain evidence="1">NRRL 2769</strain>
    </source>
</reference>
<proteinExistence type="predicted"/>
<protein>
    <submittedName>
        <fullName evidence="1">Uncharacterized protein</fullName>
    </submittedName>
</protein>
<dbReference type="AlphaFoldDB" id="A0A9P6MKJ1"/>
<evidence type="ECO:0000313" key="1">
    <source>
        <dbReference type="EMBL" id="KAG0006569.1"/>
    </source>
</evidence>
<dbReference type="Proteomes" id="UP000703661">
    <property type="component" value="Unassembled WGS sequence"/>
</dbReference>
<name>A0A9P6MKJ1_9FUNG</name>
<gene>
    <name evidence="1" type="ORF">BGZ80_005222</name>
</gene>
<accession>A0A9P6MKJ1</accession>
<organism evidence="1 2">
    <name type="scientific">Entomortierella chlamydospora</name>
    <dbReference type="NCBI Taxonomy" id="101097"/>
    <lineage>
        <taxon>Eukaryota</taxon>
        <taxon>Fungi</taxon>
        <taxon>Fungi incertae sedis</taxon>
        <taxon>Mucoromycota</taxon>
        <taxon>Mortierellomycotina</taxon>
        <taxon>Mortierellomycetes</taxon>
        <taxon>Mortierellales</taxon>
        <taxon>Mortierellaceae</taxon>
        <taxon>Entomortierella</taxon>
    </lineage>
</organism>
<sequence length="66" mass="7900">MTRMDTHMPRELDSVPRTWADALMIECLRKMMEVDQTMIAHEREQMIVKREITLTEPSLLVQRTKK</sequence>
<comment type="caution">
    <text evidence="1">The sequence shown here is derived from an EMBL/GenBank/DDBJ whole genome shotgun (WGS) entry which is preliminary data.</text>
</comment>
<keyword evidence="2" id="KW-1185">Reference proteome</keyword>